<sequence>MRGFVFSLLFVLLLATAPALFAADGVSTEYQSPYGVKLPWPIPELIPDLLEGKRGEAAGEAKIPESDWYGHSHPWVGPWGPLPHRFKPPRIAEGKSDDWKRARIIATAFRFIGYHYRHHYIPDWDPPPGWYTPKPGGTRHDGKGLDCSNFTSFVYNQGLGIHFSSDVRKQAATETVTINGTEQTVAIKQIPRQDSAEAWAKVLKPGDLLFIRPRSSETISHVVIWIGPWGVPGGQPLVMDSHGADVRDEDGKLIPDGIHLRPFRPDSWYATRADHALRIIGN</sequence>
<dbReference type="GO" id="GO:0008234">
    <property type="term" value="F:cysteine-type peptidase activity"/>
    <property type="evidence" value="ECO:0007669"/>
    <property type="project" value="UniProtKB-KW"/>
</dbReference>
<dbReference type="Gene3D" id="3.90.1720.10">
    <property type="entry name" value="endopeptidase domain like (from Nostoc punctiforme)"/>
    <property type="match status" value="1"/>
</dbReference>
<dbReference type="InterPro" id="IPR000064">
    <property type="entry name" value="NLP_P60_dom"/>
</dbReference>
<evidence type="ECO:0000256" key="2">
    <source>
        <dbReference type="ARBA" id="ARBA00022670"/>
    </source>
</evidence>
<evidence type="ECO:0000313" key="8">
    <source>
        <dbReference type="Proteomes" id="UP000190102"/>
    </source>
</evidence>
<evidence type="ECO:0000313" key="7">
    <source>
        <dbReference type="EMBL" id="SJZ79928.1"/>
    </source>
</evidence>
<evidence type="ECO:0000256" key="1">
    <source>
        <dbReference type="ARBA" id="ARBA00007074"/>
    </source>
</evidence>
<evidence type="ECO:0000256" key="4">
    <source>
        <dbReference type="ARBA" id="ARBA00022807"/>
    </source>
</evidence>
<comment type="similarity">
    <text evidence="1">Belongs to the peptidase C40 family.</text>
</comment>
<name>A0A1T4NME2_9BACT</name>
<organism evidence="7 8">
    <name type="scientific">Trichlorobacter thiogenes</name>
    <dbReference type="NCBI Taxonomy" id="115783"/>
    <lineage>
        <taxon>Bacteria</taxon>
        <taxon>Pseudomonadati</taxon>
        <taxon>Thermodesulfobacteriota</taxon>
        <taxon>Desulfuromonadia</taxon>
        <taxon>Geobacterales</taxon>
        <taxon>Geobacteraceae</taxon>
        <taxon>Trichlorobacter</taxon>
    </lineage>
</organism>
<dbReference type="RefSeq" id="WP_078789974.1">
    <property type="nucleotide sequence ID" value="NZ_FUWR01000007.1"/>
</dbReference>
<keyword evidence="8" id="KW-1185">Reference proteome</keyword>
<feature type="chain" id="PRO_5012482022" evidence="5">
    <location>
        <begin position="23"/>
        <end position="282"/>
    </location>
</feature>
<dbReference type="OrthoDB" id="258587at2"/>
<evidence type="ECO:0000259" key="6">
    <source>
        <dbReference type="Pfam" id="PF00877"/>
    </source>
</evidence>
<keyword evidence="5" id="KW-0732">Signal</keyword>
<keyword evidence="2" id="KW-0645">Protease</keyword>
<accession>A0A1T4NME2</accession>
<dbReference type="GO" id="GO:0006508">
    <property type="term" value="P:proteolysis"/>
    <property type="evidence" value="ECO:0007669"/>
    <property type="project" value="UniProtKB-KW"/>
</dbReference>
<reference evidence="8" key="1">
    <citation type="submission" date="2017-02" db="EMBL/GenBank/DDBJ databases">
        <authorList>
            <person name="Varghese N."/>
            <person name="Submissions S."/>
        </authorList>
    </citation>
    <scope>NUCLEOTIDE SEQUENCE [LARGE SCALE GENOMIC DNA]</scope>
    <source>
        <strain evidence="8">ATCC BAA-34</strain>
    </source>
</reference>
<dbReference type="SUPFAM" id="SSF54001">
    <property type="entry name" value="Cysteine proteinases"/>
    <property type="match status" value="1"/>
</dbReference>
<keyword evidence="4" id="KW-0788">Thiol protease</keyword>
<dbReference type="Pfam" id="PF00877">
    <property type="entry name" value="NLPC_P60"/>
    <property type="match status" value="1"/>
</dbReference>
<dbReference type="AlphaFoldDB" id="A0A1T4NME2"/>
<evidence type="ECO:0000256" key="5">
    <source>
        <dbReference type="SAM" id="SignalP"/>
    </source>
</evidence>
<gene>
    <name evidence="7" type="ORF">SAMN02745119_01677</name>
</gene>
<protein>
    <submittedName>
        <fullName evidence="7">NlpC/P60 family protein</fullName>
    </submittedName>
</protein>
<dbReference type="Proteomes" id="UP000190102">
    <property type="component" value="Unassembled WGS sequence"/>
</dbReference>
<evidence type="ECO:0000256" key="3">
    <source>
        <dbReference type="ARBA" id="ARBA00022801"/>
    </source>
</evidence>
<feature type="domain" description="NlpC/P60" evidence="6">
    <location>
        <begin position="136"/>
        <end position="227"/>
    </location>
</feature>
<keyword evidence="3" id="KW-0378">Hydrolase</keyword>
<dbReference type="InterPro" id="IPR038765">
    <property type="entry name" value="Papain-like_cys_pep_sf"/>
</dbReference>
<feature type="signal peptide" evidence="5">
    <location>
        <begin position="1"/>
        <end position="22"/>
    </location>
</feature>
<dbReference type="STRING" id="115783.SAMN02745119_01677"/>
<dbReference type="EMBL" id="FUWR01000007">
    <property type="protein sequence ID" value="SJZ79928.1"/>
    <property type="molecule type" value="Genomic_DNA"/>
</dbReference>
<proteinExistence type="inferred from homology"/>